<gene>
    <name evidence="1" type="ORF">AVEN_216544_1</name>
</gene>
<proteinExistence type="predicted"/>
<dbReference type="EMBL" id="BGPR01000718">
    <property type="protein sequence ID" value="GBM32842.1"/>
    <property type="molecule type" value="Genomic_DNA"/>
</dbReference>
<evidence type="ECO:0000313" key="2">
    <source>
        <dbReference type="Proteomes" id="UP000499080"/>
    </source>
</evidence>
<reference evidence="1 2" key="1">
    <citation type="journal article" date="2019" name="Sci. Rep.">
        <title>Orb-weaving spider Araneus ventricosus genome elucidates the spidroin gene catalogue.</title>
        <authorList>
            <person name="Kono N."/>
            <person name="Nakamura H."/>
            <person name="Ohtoshi R."/>
            <person name="Moran D.A.P."/>
            <person name="Shinohara A."/>
            <person name="Yoshida Y."/>
            <person name="Fujiwara M."/>
            <person name="Mori M."/>
            <person name="Tomita M."/>
            <person name="Arakawa K."/>
        </authorList>
    </citation>
    <scope>NUCLEOTIDE SEQUENCE [LARGE SCALE GENOMIC DNA]</scope>
</reference>
<comment type="caution">
    <text evidence="1">The sequence shown here is derived from an EMBL/GenBank/DDBJ whole genome shotgun (WGS) entry which is preliminary data.</text>
</comment>
<organism evidence="1 2">
    <name type="scientific">Araneus ventricosus</name>
    <name type="common">Orbweaver spider</name>
    <name type="synonym">Epeira ventricosa</name>
    <dbReference type="NCBI Taxonomy" id="182803"/>
    <lineage>
        <taxon>Eukaryota</taxon>
        <taxon>Metazoa</taxon>
        <taxon>Ecdysozoa</taxon>
        <taxon>Arthropoda</taxon>
        <taxon>Chelicerata</taxon>
        <taxon>Arachnida</taxon>
        <taxon>Araneae</taxon>
        <taxon>Araneomorphae</taxon>
        <taxon>Entelegynae</taxon>
        <taxon>Araneoidea</taxon>
        <taxon>Araneidae</taxon>
        <taxon>Araneus</taxon>
    </lineage>
</organism>
<dbReference type="Proteomes" id="UP000499080">
    <property type="component" value="Unassembled WGS sequence"/>
</dbReference>
<keyword evidence="2" id="KW-1185">Reference proteome</keyword>
<protein>
    <submittedName>
        <fullName evidence="1">Uncharacterized protein</fullName>
    </submittedName>
</protein>
<sequence>MKFGMWSCSTKKGSLVCGLAAPKKDVWYAVLQHQKRKFGMWSWSTKKGSLVCGLAAPKKEVWYVVLEHQHCRSASQFDSVGGKEDDPYSVFFKCAMNHKTRHIVYEKVEGMAFPLVD</sequence>
<evidence type="ECO:0000313" key="1">
    <source>
        <dbReference type="EMBL" id="GBM32842.1"/>
    </source>
</evidence>
<name>A0A4Y2EUA6_ARAVE</name>
<dbReference type="AlphaFoldDB" id="A0A4Y2EUA6"/>
<accession>A0A4Y2EUA6</accession>